<reference evidence="13 14" key="1">
    <citation type="submission" date="2019-07" db="EMBL/GenBank/DDBJ databases">
        <title>Whole genome shotgun sequence of Skermanella aerolata NBRC 106429.</title>
        <authorList>
            <person name="Hosoyama A."/>
            <person name="Uohara A."/>
            <person name="Ohji S."/>
            <person name="Ichikawa N."/>
        </authorList>
    </citation>
    <scope>NUCLEOTIDE SEQUENCE [LARGE SCALE GENOMIC DNA]</scope>
    <source>
        <strain evidence="13 14">NBRC 106429</strain>
    </source>
</reference>
<proteinExistence type="inferred from homology"/>
<evidence type="ECO:0000256" key="2">
    <source>
        <dbReference type="ARBA" id="ARBA00016337"/>
    </source>
</evidence>
<comment type="cofactor">
    <cofactor evidence="11">
        <name>Mg(2+)</name>
        <dbReference type="ChEBI" id="CHEBI:18420"/>
    </cofactor>
    <cofactor evidence="11">
        <name>Mn(2+)</name>
        <dbReference type="ChEBI" id="CHEBI:29035"/>
    </cofactor>
    <text evidence="11">Magnesium. Can also use manganese.</text>
</comment>
<sequence>MTARHTRRRFLGIAASVGGMALLPPFSACAAGPGLHVWRGVALGADACLQLHHPDPAEAERLIRLCLAEVGRLERLFSLYRPDSLLVHLNRTGELAGPPQDMVRLLSEAVRFSRLTDGAFDVTVQPLWQLYAEHFARPSADPAGPPPAAVEAVRSLIDYRALRIEEDRVSFNRHGMAATLNGIAQGYITDRVADRLRAEGMTNVLVDMGEVLAVGGHPDGRPWRVGLRGQDDDAPNAEVLEIADAAVATSSCLATRFDVAGRFGHIFNPATGRSANETLSVTVTATNATAADALSTALTVMSADQAAALLDEIPNITMRISSHDTGQTPT</sequence>
<feature type="chain" id="PRO_5039950882" description="FAD:protein FMN transferase" evidence="12">
    <location>
        <begin position="31"/>
        <end position="330"/>
    </location>
</feature>
<dbReference type="Gene3D" id="3.10.520.10">
    <property type="entry name" value="ApbE-like domains"/>
    <property type="match status" value="1"/>
</dbReference>
<dbReference type="PIRSF" id="PIRSF006268">
    <property type="entry name" value="ApbE"/>
    <property type="match status" value="1"/>
</dbReference>
<evidence type="ECO:0000256" key="6">
    <source>
        <dbReference type="ARBA" id="ARBA00022827"/>
    </source>
</evidence>
<keyword evidence="7 10" id="KW-0460">Magnesium</keyword>
<evidence type="ECO:0000256" key="3">
    <source>
        <dbReference type="ARBA" id="ARBA00022630"/>
    </source>
</evidence>
<evidence type="ECO:0000256" key="7">
    <source>
        <dbReference type="ARBA" id="ARBA00022842"/>
    </source>
</evidence>
<dbReference type="EMBL" id="BJYZ01000014">
    <property type="protein sequence ID" value="GEO39101.1"/>
    <property type="molecule type" value="Genomic_DNA"/>
</dbReference>
<feature type="signal peptide" evidence="12">
    <location>
        <begin position="1"/>
        <end position="30"/>
    </location>
</feature>
<feature type="binding site" evidence="11">
    <location>
        <position position="292"/>
    </location>
    <ligand>
        <name>Mg(2+)</name>
        <dbReference type="ChEBI" id="CHEBI:18420"/>
    </ligand>
</feature>
<organism evidence="13 14">
    <name type="scientific">Skermanella aerolata</name>
    <dbReference type="NCBI Taxonomy" id="393310"/>
    <lineage>
        <taxon>Bacteria</taxon>
        <taxon>Pseudomonadati</taxon>
        <taxon>Pseudomonadota</taxon>
        <taxon>Alphaproteobacteria</taxon>
        <taxon>Rhodospirillales</taxon>
        <taxon>Azospirillaceae</taxon>
        <taxon>Skermanella</taxon>
    </lineage>
</organism>
<dbReference type="PROSITE" id="PS51318">
    <property type="entry name" value="TAT"/>
    <property type="match status" value="1"/>
</dbReference>
<keyword evidence="4 10" id="KW-0808">Transferase</keyword>
<keyword evidence="5 10" id="KW-0479">Metal-binding</keyword>
<dbReference type="InterPro" id="IPR006311">
    <property type="entry name" value="TAT_signal"/>
</dbReference>
<evidence type="ECO:0000256" key="10">
    <source>
        <dbReference type="PIRNR" id="PIRNR006268"/>
    </source>
</evidence>
<accession>A0A512DRI1</accession>
<comment type="similarity">
    <text evidence="10">Belongs to the ApbE family.</text>
</comment>
<dbReference type="RefSeq" id="WP_044432546.1">
    <property type="nucleotide sequence ID" value="NZ_BJYZ01000014.1"/>
</dbReference>
<keyword evidence="14" id="KW-1185">Reference proteome</keyword>
<dbReference type="InterPro" id="IPR024932">
    <property type="entry name" value="ApbE"/>
</dbReference>
<evidence type="ECO:0000256" key="1">
    <source>
        <dbReference type="ARBA" id="ARBA00011955"/>
    </source>
</evidence>
<dbReference type="Proteomes" id="UP000321523">
    <property type="component" value="Unassembled WGS sequence"/>
</dbReference>
<evidence type="ECO:0000256" key="5">
    <source>
        <dbReference type="ARBA" id="ARBA00022723"/>
    </source>
</evidence>
<evidence type="ECO:0000256" key="12">
    <source>
        <dbReference type="SAM" id="SignalP"/>
    </source>
</evidence>
<dbReference type="GO" id="GO:0016740">
    <property type="term" value="F:transferase activity"/>
    <property type="evidence" value="ECO:0007669"/>
    <property type="project" value="UniProtKB-UniRule"/>
</dbReference>
<dbReference type="EC" id="2.7.1.180" evidence="1 10"/>
<feature type="binding site" evidence="11">
    <location>
        <position position="296"/>
    </location>
    <ligand>
        <name>Mg(2+)</name>
        <dbReference type="ChEBI" id="CHEBI:18420"/>
    </ligand>
</feature>
<evidence type="ECO:0000256" key="4">
    <source>
        <dbReference type="ARBA" id="ARBA00022679"/>
    </source>
</evidence>
<evidence type="ECO:0000256" key="11">
    <source>
        <dbReference type="PIRSR" id="PIRSR006268-2"/>
    </source>
</evidence>
<gene>
    <name evidence="13" type="primary">nosX_1</name>
    <name evidence="13" type="ORF">SAE02_32490</name>
</gene>
<keyword evidence="6 10" id="KW-0274">FAD</keyword>
<keyword evidence="12" id="KW-0732">Signal</keyword>
<dbReference type="PANTHER" id="PTHR30040">
    <property type="entry name" value="THIAMINE BIOSYNTHESIS LIPOPROTEIN APBE"/>
    <property type="match status" value="1"/>
</dbReference>
<dbReference type="PANTHER" id="PTHR30040:SF2">
    <property type="entry name" value="FAD:PROTEIN FMN TRANSFERASE"/>
    <property type="match status" value="1"/>
</dbReference>
<name>A0A512DRI1_9PROT</name>
<dbReference type="GO" id="GO:0046872">
    <property type="term" value="F:metal ion binding"/>
    <property type="evidence" value="ECO:0007669"/>
    <property type="project" value="UniProtKB-UniRule"/>
</dbReference>
<dbReference type="SUPFAM" id="SSF143631">
    <property type="entry name" value="ApbE-like"/>
    <property type="match status" value="1"/>
</dbReference>
<evidence type="ECO:0000256" key="9">
    <source>
        <dbReference type="ARBA" id="ARBA00048540"/>
    </source>
</evidence>
<evidence type="ECO:0000313" key="13">
    <source>
        <dbReference type="EMBL" id="GEO39101.1"/>
    </source>
</evidence>
<feature type="binding site" evidence="11">
    <location>
        <position position="182"/>
    </location>
    <ligand>
        <name>Mg(2+)</name>
        <dbReference type="ChEBI" id="CHEBI:18420"/>
    </ligand>
</feature>
<dbReference type="AlphaFoldDB" id="A0A512DRI1"/>
<dbReference type="InterPro" id="IPR003374">
    <property type="entry name" value="ApbE-like_sf"/>
</dbReference>
<evidence type="ECO:0000313" key="14">
    <source>
        <dbReference type="Proteomes" id="UP000321523"/>
    </source>
</evidence>
<comment type="caution">
    <text evidence="13">The sequence shown here is derived from an EMBL/GenBank/DDBJ whole genome shotgun (WGS) entry which is preliminary data.</text>
</comment>
<protein>
    <recommendedName>
        <fullName evidence="2 10">FAD:protein FMN transferase</fullName>
        <ecNumber evidence="1 10">2.7.1.180</ecNumber>
    </recommendedName>
    <alternativeName>
        <fullName evidence="8 10">Flavin transferase</fullName>
    </alternativeName>
</protein>
<evidence type="ECO:0000256" key="8">
    <source>
        <dbReference type="ARBA" id="ARBA00031306"/>
    </source>
</evidence>
<comment type="catalytic activity">
    <reaction evidence="9 10">
        <text>L-threonyl-[protein] + FAD = FMN-L-threonyl-[protein] + AMP + H(+)</text>
        <dbReference type="Rhea" id="RHEA:36847"/>
        <dbReference type="Rhea" id="RHEA-COMP:11060"/>
        <dbReference type="Rhea" id="RHEA-COMP:11061"/>
        <dbReference type="ChEBI" id="CHEBI:15378"/>
        <dbReference type="ChEBI" id="CHEBI:30013"/>
        <dbReference type="ChEBI" id="CHEBI:57692"/>
        <dbReference type="ChEBI" id="CHEBI:74257"/>
        <dbReference type="ChEBI" id="CHEBI:456215"/>
        <dbReference type="EC" id="2.7.1.180"/>
    </reaction>
</comment>
<dbReference type="OrthoDB" id="9778595at2"/>
<keyword evidence="3 10" id="KW-0285">Flavoprotein</keyword>
<dbReference type="Pfam" id="PF02424">
    <property type="entry name" value="ApbE"/>
    <property type="match status" value="1"/>
</dbReference>